<evidence type="ECO:0000256" key="6">
    <source>
        <dbReference type="ARBA" id="ARBA00023002"/>
    </source>
</evidence>
<reference evidence="9 10" key="1">
    <citation type="journal article" date="2016" name="Nat. Commun.">
        <title>Thousands of microbial genomes shed light on interconnected biogeochemical processes in an aquifer system.</title>
        <authorList>
            <person name="Anantharaman K."/>
            <person name="Brown C.T."/>
            <person name="Hug L.A."/>
            <person name="Sharon I."/>
            <person name="Castelle C.J."/>
            <person name="Probst A.J."/>
            <person name="Thomas B.C."/>
            <person name="Singh A."/>
            <person name="Wilkins M.J."/>
            <person name="Karaoz U."/>
            <person name="Brodie E.L."/>
            <person name="Williams K.H."/>
            <person name="Hubbard S.S."/>
            <person name="Banfield J.F."/>
        </authorList>
    </citation>
    <scope>NUCLEOTIDE SEQUENCE [LARGE SCALE GENOMIC DNA]</scope>
</reference>
<dbReference type="GO" id="GO:0070401">
    <property type="term" value="F:NADP+ binding"/>
    <property type="evidence" value="ECO:0007669"/>
    <property type="project" value="UniProtKB-ARBA"/>
</dbReference>
<dbReference type="GO" id="GO:0004146">
    <property type="term" value="F:dihydrofolate reductase activity"/>
    <property type="evidence" value="ECO:0007669"/>
    <property type="project" value="UniProtKB-EC"/>
</dbReference>
<dbReference type="SUPFAM" id="SSF54197">
    <property type="entry name" value="HIT-like"/>
    <property type="match status" value="1"/>
</dbReference>
<evidence type="ECO:0000256" key="3">
    <source>
        <dbReference type="ARBA" id="ARBA00012856"/>
    </source>
</evidence>
<organism evidence="9 10">
    <name type="scientific">candidate division Kazan bacterium RIFCSPLOWO2_01_FULL_45_19</name>
    <dbReference type="NCBI Taxonomy" id="1798538"/>
    <lineage>
        <taxon>Bacteria</taxon>
        <taxon>Bacteria division Kazan-3B-28</taxon>
    </lineage>
</organism>
<evidence type="ECO:0000256" key="2">
    <source>
        <dbReference type="ARBA" id="ARBA00009539"/>
    </source>
</evidence>
<keyword evidence="6" id="KW-0560">Oxidoreductase</keyword>
<comment type="caution">
    <text evidence="9">The sequence shown here is derived from an EMBL/GenBank/DDBJ whole genome shotgun (WGS) entry which is preliminary data.</text>
</comment>
<dbReference type="Pfam" id="PF00186">
    <property type="entry name" value="DHFR_1"/>
    <property type="match status" value="1"/>
</dbReference>
<dbReference type="Gene3D" id="3.40.430.10">
    <property type="entry name" value="Dihydrofolate Reductase, subunit A"/>
    <property type="match status" value="1"/>
</dbReference>
<dbReference type="PROSITE" id="PS51330">
    <property type="entry name" value="DHFR_2"/>
    <property type="match status" value="1"/>
</dbReference>
<evidence type="ECO:0000259" key="8">
    <source>
        <dbReference type="PROSITE" id="PS51330"/>
    </source>
</evidence>
<dbReference type="SUPFAM" id="SSF53597">
    <property type="entry name" value="Dihydrofolate reductase-like"/>
    <property type="match status" value="1"/>
</dbReference>
<evidence type="ECO:0000256" key="4">
    <source>
        <dbReference type="ARBA" id="ARBA00022563"/>
    </source>
</evidence>
<dbReference type="InterPro" id="IPR012259">
    <property type="entry name" value="DHFR"/>
</dbReference>
<comment type="similarity">
    <text evidence="2">Belongs to the dihydrofolate reductase family.</text>
</comment>
<feature type="domain" description="DHFR" evidence="8">
    <location>
        <begin position="2"/>
        <end position="167"/>
    </location>
</feature>
<dbReference type="PANTHER" id="PTHR48069:SF3">
    <property type="entry name" value="DIHYDROFOLATE REDUCTASE"/>
    <property type="match status" value="1"/>
</dbReference>
<dbReference type="InterPro" id="IPR024072">
    <property type="entry name" value="DHFR-like_dom_sf"/>
</dbReference>
<dbReference type="FunFam" id="3.40.430.10:FF:000001">
    <property type="entry name" value="Dihydrofolate reductase"/>
    <property type="match status" value="1"/>
</dbReference>
<gene>
    <name evidence="9" type="ORF">A3K51_03000</name>
</gene>
<accession>A0A1F4NQT1</accession>
<evidence type="ECO:0000256" key="5">
    <source>
        <dbReference type="ARBA" id="ARBA00022857"/>
    </source>
</evidence>
<keyword evidence="5" id="KW-0521">NADP</keyword>
<dbReference type="PRINTS" id="PR00070">
    <property type="entry name" value="DHFR"/>
</dbReference>
<dbReference type="GO" id="GO:0005829">
    <property type="term" value="C:cytosol"/>
    <property type="evidence" value="ECO:0007669"/>
    <property type="project" value="TreeGrafter"/>
</dbReference>
<dbReference type="InterPro" id="IPR036265">
    <property type="entry name" value="HIT-like_sf"/>
</dbReference>
<evidence type="ECO:0000256" key="7">
    <source>
        <dbReference type="ARBA" id="ARBA00025067"/>
    </source>
</evidence>
<dbReference type="EC" id="1.5.1.3" evidence="3"/>
<dbReference type="InterPro" id="IPR001796">
    <property type="entry name" value="DHFR_dom"/>
</dbReference>
<dbReference type="UniPathway" id="UPA00077">
    <property type="reaction ID" value="UER00158"/>
</dbReference>
<dbReference type="GO" id="GO:0006730">
    <property type="term" value="P:one-carbon metabolic process"/>
    <property type="evidence" value="ECO:0007669"/>
    <property type="project" value="UniProtKB-KW"/>
</dbReference>
<proteinExistence type="inferred from homology"/>
<dbReference type="EMBL" id="METD01000001">
    <property type="protein sequence ID" value="OGB73770.1"/>
    <property type="molecule type" value="Genomic_DNA"/>
</dbReference>
<dbReference type="GO" id="GO:0046452">
    <property type="term" value="P:dihydrofolate metabolic process"/>
    <property type="evidence" value="ECO:0007669"/>
    <property type="project" value="TreeGrafter"/>
</dbReference>
<dbReference type="AlphaFoldDB" id="A0A1F4NQT1"/>
<dbReference type="GO" id="GO:0046654">
    <property type="term" value="P:tetrahydrofolate biosynthetic process"/>
    <property type="evidence" value="ECO:0007669"/>
    <property type="project" value="UniProtKB-UniPathway"/>
</dbReference>
<comment type="function">
    <text evidence="7">Key enzyme in folate metabolism. Catalyzes an essential reaction for de novo glycine and purine synthesis, and for DNA precursor synthesis.</text>
</comment>
<keyword evidence="4" id="KW-0554">One-carbon metabolism</keyword>
<protein>
    <recommendedName>
        <fullName evidence="3">dihydrofolate reductase</fullName>
        <ecNumber evidence="3">1.5.1.3</ecNumber>
    </recommendedName>
</protein>
<comment type="pathway">
    <text evidence="1">Cofactor biosynthesis; tetrahydrofolate biosynthesis; 5,6,7,8-tetrahydrofolate from 7,8-dihydrofolate: step 1/1.</text>
</comment>
<evidence type="ECO:0000313" key="10">
    <source>
        <dbReference type="Proteomes" id="UP000178085"/>
    </source>
</evidence>
<dbReference type="Proteomes" id="UP000178085">
    <property type="component" value="Unassembled WGS sequence"/>
</dbReference>
<name>A0A1F4NQT1_UNCK3</name>
<dbReference type="CDD" id="cd00209">
    <property type="entry name" value="DHFR"/>
    <property type="match status" value="1"/>
</dbReference>
<sequence>MSVNIIVAMDLNLAIGKEGKLPWAGKLQADMERFKTLTMGHPVIMGRKTWQSIPDKYRPLPGRRNIVVTRHIGSFNTRGAEICTSLEEALNLVVEQAEVFIIGGAEIYRQTLQYADRLYVTWLNANVSGDVFFPAIFLVSPWVKVFAEHHTADSKNLYDYDFWMLEKWPIVNPDNARAESYREELIAIANSGQCPFCPGGYTLIDPSQQKDFVHENGSWLVKFNNHPLLGAEKHFTLILKAHKWRVRELNIQESGDLVRAVDWIIQRYSVRGGALFMREGDSTLTGATVGHLHAQYVVPKVGEAVSARFGPPPA</sequence>
<dbReference type="PANTHER" id="PTHR48069">
    <property type="entry name" value="DIHYDROFOLATE REDUCTASE"/>
    <property type="match status" value="1"/>
</dbReference>
<evidence type="ECO:0000256" key="1">
    <source>
        <dbReference type="ARBA" id="ARBA00004903"/>
    </source>
</evidence>
<evidence type="ECO:0000313" key="9">
    <source>
        <dbReference type="EMBL" id="OGB73770.1"/>
    </source>
</evidence>
<dbReference type="Gene3D" id="3.30.428.10">
    <property type="entry name" value="HIT-like"/>
    <property type="match status" value="1"/>
</dbReference>
<dbReference type="GO" id="GO:0046655">
    <property type="term" value="P:folic acid metabolic process"/>
    <property type="evidence" value="ECO:0007669"/>
    <property type="project" value="TreeGrafter"/>
</dbReference>